<dbReference type="PANTHER" id="PTHR46401:SF2">
    <property type="entry name" value="GLYCOSYLTRANSFERASE WBBK-RELATED"/>
    <property type="match status" value="1"/>
</dbReference>
<evidence type="ECO:0000256" key="1">
    <source>
        <dbReference type="ARBA" id="ARBA00022679"/>
    </source>
</evidence>
<dbReference type="OrthoDB" id="9768937at2"/>
<dbReference type="RefSeq" id="WP_080937915.1">
    <property type="nucleotide sequence ID" value="NZ_ARYZ02000041.1"/>
</dbReference>
<evidence type="ECO:0000313" key="4">
    <source>
        <dbReference type="Proteomes" id="UP000222916"/>
    </source>
</evidence>
<dbReference type="AlphaFoldDB" id="A0A2D1QJD7"/>
<protein>
    <submittedName>
        <fullName evidence="3">Putative glycosyltransferase, type 1</fullName>
        <ecNumber evidence="3">2.4.1.-</ecNumber>
    </submittedName>
</protein>
<reference evidence="4" key="1">
    <citation type="journal article" date="2018" name="BMC Genomics">
        <title>The complete and fully assembled genome sequence of Aeromonas salmonicida subsp. pectinolytica and its comparative analysis with other Aeromonas species: investigation of the mobilome in environmental and pathogenic strains.</title>
        <authorList>
            <person name="Pfeiffer F."/>
            <person name="Zamora-Lagos M.A."/>
            <person name="Blettinger M."/>
            <person name="Yeroslaviz A."/>
            <person name="Dahl A."/>
            <person name="Gruber S."/>
            <person name="Habermann B.H."/>
        </authorList>
    </citation>
    <scope>NUCLEOTIDE SEQUENCE [LARGE SCALE GENOMIC DNA]</scope>
    <source>
        <strain evidence="4">34mel</strain>
    </source>
</reference>
<accession>A0A2D1QJD7</accession>
<dbReference type="InterPro" id="IPR028098">
    <property type="entry name" value="Glyco_trans_4-like_N"/>
</dbReference>
<feature type="domain" description="Glycosyltransferase subfamily 4-like N-terminal" evidence="2">
    <location>
        <begin position="86"/>
        <end position="203"/>
    </location>
</feature>
<dbReference type="Pfam" id="PF13692">
    <property type="entry name" value="Glyco_trans_1_4"/>
    <property type="match status" value="1"/>
</dbReference>
<evidence type="ECO:0000259" key="2">
    <source>
        <dbReference type="Pfam" id="PF13439"/>
    </source>
</evidence>
<dbReference type="CDD" id="cd03801">
    <property type="entry name" value="GT4_PimA-like"/>
    <property type="match status" value="1"/>
</dbReference>
<dbReference type="EC" id="2.4.1.-" evidence="3"/>
<organism evidence="3 4">
    <name type="scientific">Aeromonas salmonicida subsp. pectinolytica 34mel</name>
    <dbReference type="NCBI Taxonomy" id="1324960"/>
    <lineage>
        <taxon>Bacteria</taxon>
        <taxon>Pseudomonadati</taxon>
        <taxon>Pseudomonadota</taxon>
        <taxon>Gammaproteobacteria</taxon>
        <taxon>Aeromonadales</taxon>
        <taxon>Aeromonadaceae</taxon>
        <taxon>Aeromonas</taxon>
    </lineage>
</organism>
<dbReference type="SUPFAM" id="SSF53756">
    <property type="entry name" value="UDP-Glycosyltransferase/glycogen phosphorylase"/>
    <property type="match status" value="1"/>
</dbReference>
<gene>
    <name evidence="3" type="ORF">Asalp_32560</name>
</gene>
<sequence>MRVLLCSNELDHPSQPPTGGIGVFNRIYMRNMIHRDFCEIYYFGMSYHNKVIHDEKSCLTFFKPLFYYKVLNKVIDNANFLLLPILFLIDIVNRAHFTHALKKYIIANNIDVVECSDYKGISSLFKIFKIDRHAKLIIRTHGTNTALSQCAVQKKNIIAKFHERIAAASCNNYIYISSSSKDAYEKCFGSKSNTMVCYNGVAIQSKEESHSGLINLDTKTKISVLNFGTQSLSKGIDIIDEVSRLNENPSVSFYLAGKLTSDAKKIIEGNEKLNYLGVLKQDDLFDLLNDIDVCIFPSKFENCPMSWIEAMSRGIPVIVSDIPVSKEIVEDGVDGFICNSVSEYLKAIASLCDDNIIEKISMQARDKALRVFSLDEMCSKSICFYNKCDT</sequence>
<keyword evidence="3" id="KW-0328">Glycosyltransferase</keyword>
<dbReference type="GO" id="GO:0016757">
    <property type="term" value="F:glycosyltransferase activity"/>
    <property type="evidence" value="ECO:0007669"/>
    <property type="project" value="UniProtKB-KW"/>
</dbReference>
<proteinExistence type="predicted"/>
<dbReference type="Proteomes" id="UP000222916">
    <property type="component" value="Chromosome"/>
</dbReference>
<evidence type="ECO:0000313" key="3">
    <source>
        <dbReference type="EMBL" id="ATP10356.1"/>
    </source>
</evidence>
<dbReference type="Gene3D" id="3.40.50.2000">
    <property type="entry name" value="Glycogen Phosphorylase B"/>
    <property type="match status" value="2"/>
</dbReference>
<dbReference type="PANTHER" id="PTHR46401">
    <property type="entry name" value="GLYCOSYLTRANSFERASE WBBK-RELATED"/>
    <property type="match status" value="1"/>
</dbReference>
<keyword evidence="1 3" id="KW-0808">Transferase</keyword>
<dbReference type="Pfam" id="PF13439">
    <property type="entry name" value="Glyco_transf_4"/>
    <property type="match status" value="1"/>
</dbReference>
<dbReference type="EMBL" id="CP022426">
    <property type="protein sequence ID" value="ATP10356.1"/>
    <property type="molecule type" value="Genomic_DNA"/>
</dbReference>
<name>A0A2D1QJD7_AERSA</name>